<evidence type="ECO:0000313" key="11">
    <source>
        <dbReference type="Proteomes" id="UP000076925"/>
    </source>
</evidence>
<sequence length="709" mass="80976">MSNQNTAFNLEATKVYPWFAEKLREMAKIITQSEHQATEQGASGALALSAFINNLNEEIKRLENGKFRFLIIGDFNRGKSTILNAFFEQNLLPTGATPTTAIPTFVKYGKQEKVLVYKKDGAREELSFEQYKKKYTLNSKDVRSQMKRLSQSIGEWLNPLNYAEFYCPIEVLSRGVEFIDTAGLNHTEEENQKTFSYIQESHAILFVLAADQQFTQQEEEYLKRLLGVKEEIENNEAQKEMISAGKSIKKQIRPIFYLINKWEIVEDDAKKEIHDYFVESFCECLDIKKEEAEKMWGDKIFNVYAKTALEKIKEGKSLEGTGIKEFQKRLSNFLIRERLMTELMQAVYIAELVTSKVESNVDDRLLVLENDVKTLEEKIEKTKPCFEFMKKIVQGLEKEVRREKDACIFEIGEKYNTYFSNLVLNFEREFEMPSVSGLRDNQREKYTEDLKSKLAHYRQEKLDEWHTISKGILLKSLNELKDSFDQEIKEYSNKRNEIREILNQQDFSVQNRTQLITHQSSSSEETRLNTANANAVGRMILGATGGTVGTVAAGIGGATIANLAGAHILLGTVGAGLALTPIGWGLFAASAAVGGIATLWQRHAEIHKFQKQMQERVKREFEKLLDPDRVLALKEQVGNSFDPFGNLAEQMSKDVISLETSLNNLLESKKTTEVNYNEEVKRLQTFIADISAQLQIIQAEYNELVIATT</sequence>
<name>A0A139X0Y0_9CYAN</name>
<dbReference type="Proteomes" id="UP000076925">
    <property type="component" value="Unassembled WGS sequence"/>
</dbReference>
<dbReference type="Gene3D" id="3.40.50.300">
    <property type="entry name" value="P-loop containing nucleotide triphosphate hydrolases"/>
    <property type="match status" value="1"/>
</dbReference>
<dbReference type="PANTHER" id="PTHR10465:SF0">
    <property type="entry name" value="SARCALUMENIN"/>
    <property type="match status" value="1"/>
</dbReference>
<keyword evidence="11" id="KW-1185">Reference proteome</keyword>
<comment type="subcellular location">
    <subcellularLocation>
        <location evidence="1">Membrane</location>
    </subcellularLocation>
</comment>
<dbReference type="SUPFAM" id="SSF52540">
    <property type="entry name" value="P-loop containing nucleoside triphosphate hydrolases"/>
    <property type="match status" value="1"/>
</dbReference>
<evidence type="ECO:0000313" key="10">
    <source>
        <dbReference type="EMBL" id="KYC38361.1"/>
    </source>
</evidence>
<dbReference type="PANTHER" id="PTHR10465">
    <property type="entry name" value="TRANSMEMBRANE GTPASE FZO1"/>
    <property type="match status" value="1"/>
</dbReference>
<dbReference type="STRING" id="128403.WA1_37800"/>
<feature type="coiled-coil region" evidence="6">
    <location>
        <begin position="474"/>
        <end position="504"/>
    </location>
</feature>
<gene>
    <name evidence="10" type="ORF">WA1_37800</name>
</gene>
<evidence type="ECO:0000256" key="6">
    <source>
        <dbReference type="SAM" id="Coils"/>
    </source>
</evidence>
<accession>A0A139X0Y0</accession>
<keyword evidence="7" id="KW-1133">Transmembrane helix</keyword>
<evidence type="ECO:0000256" key="1">
    <source>
        <dbReference type="ARBA" id="ARBA00004370"/>
    </source>
</evidence>
<dbReference type="InterPro" id="IPR045063">
    <property type="entry name" value="Dynamin_N"/>
</dbReference>
<keyword evidence="4" id="KW-0342">GTP-binding</keyword>
<dbReference type="EMBL" id="ANNX02000042">
    <property type="protein sequence ID" value="KYC38361.1"/>
    <property type="molecule type" value="Genomic_DNA"/>
</dbReference>
<evidence type="ECO:0008006" key="12">
    <source>
        <dbReference type="Google" id="ProtNLM"/>
    </source>
</evidence>
<dbReference type="CDD" id="cd09912">
    <property type="entry name" value="DLP_2"/>
    <property type="match status" value="1"/>
</dbReference>
<evidence type="ECO:0000256" key="7">
    <source>
        <dbReference type="SAM" id="Phobius"/>
    </source>
</evidence>
<dbReference type="InterPro" id="IPR027417">
    <property type="entry name" value="P-loop_NTPase"/>
</dbReference>
<comment type="caution">
    <text evidence="10">The sequence shown here is derived from an EMBL/GenBank/DDBJ whole genome shotgun (WGS) entry which is preliminary data.</text>
</comment>
<keyword evidence="7" id="KW-0812">Transmembrane</keyword>
<dbReference type="GO" id="GO:0005525">
    <property type="term" value="F:GTP binding"/>
    <property type="evidence" value="ECO:0007669"/>
    <property type="project" value="UniProtKB-KW"/>
</dbReference>
<evidence type="ECO:0000256" key="4">
    <source>
        <dbReference type="ARBA" id="ARBA00023134"/>
    </source>
</evidence>
<keyword evidence="2" id="KW-0547">Nucleotide-binding</keyword>
<organism evidence="10 11">
    <name type="scientific">Scytonema hofmannii PCC 7110</name>
    <dbReference type="NCBI Taxonomy" id="128403"/>
    <lineage>
        <taxon>Bacteria</taxon>
        <taxon>Bacillati</taxon>
        <taxon>Cyanobacteriota</taxon>
        <taxon>Cyanophyceae</taxon>
        <taxon>Nostocales</taxon>
        <taxon>Scytonemataceae</taxon>
        <taxon>Scytonema</taxon>
    </lineage>
</organism>
<evidence type="ECO:0000259" key="8">
    <source>
        <dbReference type="Pfam" id="PF00350"/>
    </source>
</evidence>
<evidence type="ECO:0000256" key="5">
    <source>
        <dbReference type="ARBA" id="ARBA00023136"/>
    </source>
</evidence>
<keyword evidence="6" id="KW-0175">Coiled coil</keyword>
<keyword evidence="5 7" id="KW-0472">Membrane</keyword>
<dbReference type="InterPro" id="IPR049399">
    <property type="entry name" value="BDLP-like_hel"/>
</dbReference>
<evidence type="ECO:0000256" key="2">
    <source>
        <dbReference type="ARBA" id="ARBA00022741"/>
    </source>
</evidence>
<proteinExistence type="predicted"/>
<feature type="transmembrane region" description="Helical" evidence="7">
    <location>
        <begin position="582"/>
        <end position="600"/>
    </location>
</feature>
<dbReference type="GO" id="GO:0008053">
    <property type="term" value="P:mitochondrial fusion"/>
    <property type="evidence" value="ECO:0007669"/>
    <property type="project" value="TreeGrafter"/>
</dbReference>
<dbReference type="Pfam" id="PF00350">
    <property type="entry name" value="Dynamin_N"/>
    <property type="match status" value="1"/>
</dbReference>
<dbReference type="OrthoDB" id="5477114at2"/>
<evidence type="ECO:0000259" key="9">
    <source>
        <dbReference type="Pfam" id="PF21808"/>
    </source>
</evidence>
<dbReference type="Pfam" id="PF21808">
    <property type="entry name" value="Dynamin-like_hel_bact"/>
    <property type="match status" value="1"/>
</dbReference>
<feature type="domain" description="Dynamin N-terminal" evidence="8">
    <location>
        <begin position="71"/>
        <end position="229"/>
    </location>
</feature>
<dbReference type="AlphaFoldDB" id="A0A139X0Y0"/>
<keyword evidence="3" id="KW-0378">Hydrolase</keyword>
<dbReference type="GO" id="GO:0003924">
    <property type="term" value="F:GTPase activity"/>
    <property type="evidence" value="ECO:0007669"/>
    <property type="project" value="InterPro"/>
</dbReference>
<reference evidence="10 11" key="1">
    <citation type="journal article" date="2013" name="Genome Biol. Evol.">
        <title>Genomes of Stigonematalean cyanobacteria (subsection V) and the evolution of oxygenic photosynthesis from prokaryotes to plastids.</title>
        <authorList>
            <person name="Dagan T."/>
            <person name="Roettger M."/>
            <person name="Stucken K."/>
            <person name="Landan G."/>
            <person name="Koch R."/>
            <person name="Major P."/>
            <person name="Gould S.B."/>
            <person name="Goremykin V.V."/>
            <person name="Rippka R."/>
            <person name="Tandeau de Marsac N."/>
            <person name="Gugger M."/>
            <person name="Lockhart P.J."/>
            <person name="Allen J.F."/>
            <person name="Brune I."/>
            <person name="Maus I."/>
            <person name="Puhler A."/>
            <person name="Martin W.F."/>
        </authorList>
    </citation>
    <scope>NUCLEOTIDE SEQUENCE [LARGE SCALE GENOMIC DNA]</scope>
    <source>
        <strain evidence="10 11">PCC 7110</strain>
    </source>
</reference>
<evidence type="ECO:0000256" key="3">
    <source>
        <dbReference type="ARBA" id="ARBA00022801"/>
    </source>
</evidence>
<dbReference type="GO" id="GO:0016020">
    <property type="term" value="C:membrane"/>
    <property type="evidence" value="ECO:0007669"/>
    <property type="project" value="UniProtKB-SubCell"/>
</dbReference>
<dbReference type="InterPro" id="IPR027094">
    <property type="entry name" value="Mitofusin_fam"/>
</dbReference>
<protein>
    <recommendedName>
        <fullName evidence="12">Dynamin family protein</fullName>
    </recommendedName>
</protein>
<feature type="domain" description="BDLP-like helical" evidence="9">
    <location>
        <begin position="311"/>
        <end position="683"/>
    </location>
</feature>